<evidence type="ECO:0000313" key="1">
    <source>
        <dbReference type="EMBL" id="QHU32082.1"/>
    </source>
</evidence>
<dbReference type="AlphaFoldDB" id="A0A6C0LS43"/>
<proteinExistence type="predicted"/>
<sequence>MTAFTMFGYRQSLEDSWVRYNALRDHLAKYDLDIYFYDKNVYILGMRVDEFSAINDTHYTVNDAIEVMIAYKHKVTAALKAAGANLAEFDIEVMEGEPTKVQNPQPYVIT</sequence>
<protein>
    <submittedName>
        <fullName evidence="1">Uncharacterized protein</fullName>
    </submittedName>
</protein>
<accession>A0A6C0LS43</accession>
<name>A0A6C0LS43_9ZZZZ</name>
<dbReference type="EMBL" id="MN740535">
    <property type="protein sequence ID" value="QHU32082.1"/>
    <property type="molecule type" value="Genomic_DNA"/>
</dbReference>
<organism evidence="1">
    <name type="scientific">viral metagenome</name>
    <dbReference type="NCBI Taxonomy" id="1070528"/>
    <lineage>
        <taxon>unclassified sequences</taxon>
        <taxon>metagenomes</taxon>
        <taxon>organismal metagenomes</taxon>
    </lineage>
</organism>
<reference evidence="1" key="1">
    <citation type="journal article" date="2020" name="Nature">
        <title>Giant virus diversity and host interactions through global metagenomics.</title>
        <authorList>
            <person name="Schulz F."/>
            <person name="Roux S."/>
            <person name="Paez-Espino D."/>
            <person name="Jungbluth S."/>
            <person name="Walsh D.A."/>
            <person name="Denef V.J."/>
            <person name="McMahon K.D."/>
            <person name="Konstantinidis K.T."/>
            <person name="Eloe-Fadrosh E.A."/>
            <person name="Kyrpides N.C."/>
            <person name="Woyke T."/>
        </authorList>
    </citation>
    <scope>NUCLEOTIDE SEQUENCE</scope>
    <source>
        <strain evidence="1">GVMAG-M-3300027963-41</strain>
    </source>
</reference>